<evidence type="ECO:0000259" key="10">
    <source>
        <dbReference type="Pfam" id="PF08669"/>
    </source>
</evidence>
<dbReference type="NCBIfam" id="NF001567">
    <property type="entry name" value="PRK00389.1"/>
    <property type="match status" value="1"/>
</dbReference>
<dbReference type="AlphaFoldDB" id="A0A848DMR2"/>
<protein>
    <recommendedName>
        <fullName evidence="2 7">Aminomethyltransferase</fullName>
        <ecNumber evidence="2 7">2.1.2.10</ecNumber>
    </recommendedName>
    <alternativeName>
        <fullName evidence="5 7">Glycine cleavage system T protein</fullName>
    </alternativeName>
</protein>
<evidence type="ECO:0000256" key="6">
    <source>
        <dbReference type="ARBA" id="ARBA00047665"/>
    </source>
</evidence>
<accession>A0A848DMR2</accession>
<dbReference type="Gene3D" id="3.30.1360.120">
    <property type="entry name" value="Probable tRNA modification gtpase trme, domain 1"/>
    <property type="match status" value="1"/>
</dbReference>
<evidence type="ECO:0000256" key="1">
    <source>
        <dbReference type="ARBA" id="ARBA00008609"/>
    </source>
</evidence>
<dbReference type="InterPro" id="IPR006222">
    <property type="entry name" value="GCVT_N"/>
</dbReference>
<dbReference type="Gene3D" id="2.40.30.110">
    <property type="entry name" value="Aminomethyltransferase beta-barrel domains"/>
    <property type="match status" value="1"/>
</dbReference>
<comment type="caution">
    <text evidence="11">The sequence shown here is derived from an EMBL/GenBank/DDBJ whole genome shotgun (WGS) entry which is preliminary data.</text>
</comment>
<dbReference type="PANTHER" id="PTHR43757">
    <property type="entry name" value="AMINOMETHYLTRANSFERASE"/>
    <property type="match status" value="1"/>
</dbReference>
<proteinExistence type="inferred from homology"/>
<evidence type="ECO:0000256" key="2">
    <source>
        <dbReference type="ARBA" id="ARBA00012616"/>
    </source>
</evidence>
<dbReference type="Proteomes" id="UP000586918">
    <property type="component" value="Unassembled WGS sequence"/>
</dbReference>
<dbReference type="PANTHER" id="PTHR43757:SF2">
    <property type="entry name" value="AMINOMETHYLTRANSFERASE, MITOCHONDRIAL"/>
    <property type="match status" value="1"/>
</dbReference>
<keyword evidence="11" id="KW-0489">Methyltransferase</keyword>
<feature type="binding site" evidence="8">
    <location>
        <position position="197"/>
    </location>
    <ligand>
        <name>substrate</name>
    </ligand>
</feature>
<dbReference type="SUPFAM" id="SSF101790">
    <property type="entry name" value="Aminomethyltransferase beta-barrel domain"/>
    <property type="match status" value="1"/>
</dbReference>
<keyword evidence="4 7" id="KW-0808">Transferase</keyword>
<dbReference type="NCBIfam" id="TIGR00528">
    <property type="entry name" value="gcvT"/>
    <property type="match status" value="1"/>
</dbReference>
<reference evidence="11 12" key="1">
    <citation type="submission" date="2020-04" db="EMBL/GenBank/DDBJ databases">
        <authorList>
            <person name="Klaysubun C."/>
            <person name="Duangmal K."/>
            <person name="Lipun K."/>
        </authorList>
    </citation>
    <scope>NUCLEOTIDE SEQUENCE [LARGE SCALE GENOMIC DNA]</scope>
    <source>
        <strain evidence="11 12">DSM 45300</strain>
    </source>
</reference>
<dbReference type="InterPro" id="IPR013977">
    <property type="entry name" value="GcvT_C"/>
</dbReference>
<dbReference type="InterPro" id="IPR022903">
    <property type="entry name" value="GcvT_bac"/>
</dbReference>
<dbReference type="InterPro" id="IPR029043">
    <property type="entry name" value="GcvT/YgfZ_C"/>
</dbReference>
<dbReference type="Pfam" id="PF01571">
    <property type="entry name" value="GCV_T"/>
    <property type="match status" value="1"/>
</dbReference>
<keyword evidence="12" id="KW-1185">Reference proteome</keyword>
<dbReference type="GO" id="GO:0008483">
    <property type="term" value="F:transaminase activity"/>
    <property type="evidence" value="ECO:0007669"/>
    <property type="project" value="UniProtKB-KW"/>
</dbReference>
<feature type="domain" description="GCVT N-terminal" evidence="9">
    <location>
        <begin position="8"/>
        <end position="264"/>
    </location>
</feature>
<evidence type="ECO:0000259" key="9">
    <source>
        <dbReference type="Pfam" id="PF01571"/>
    </source>
</evidence>
<comment type="subunit">
    <text evidence="7">The glycine cleavage system is composed of four proteins: P, T, L and H.</text>
</comment>
<dbReference type="GO" id="GO:0004047">
    <property type="term" value="F:aminomethyltransferase activity"/>
    <property type="evidence" value="ECO:0007669"/>
    <property type="project" value="UniProtKB-UniRule"/>
</dbReference>
<comment type="similarity">
    <text evidence="1 7">Belongs to the GcvT family.</text>
</comment>
<dbReference type="InterPro" id="IPR006223">
    <property type="entry name" value="GcvT"/>
</dbReference>
<evidence type="ECO:0000256" key="8">
    <source>
        <dbReference type="PIRSR" id="PIRSR006487-1"/>
    </source>
</evidence>
<evidence type="ECO:0000256" key="7">
    <source>
        <dbReference type="HAMAP-Rule" id="MF_00259"/>
    </source>
</evidence>
<evidence type="ECO:0000313" key="12">
    <source>
        <dbReference type="Proteomes" id="UP000586918"/>
    </source>
</evidence>
<feature type="domain" description="Aminomethyltransferase C-terminal" evidence="10">
    <location>
        <begin position="286"/>
        <end position="363"/>
    </location>
</feature>
<sequence length="377" mass="39225">MEAQRTPLHAEHEALGATFTDFAGWRMPLRYSGDLAEHHAVRTAAGLFDLSHMGEIRVVGPGAADALDRALVGDASGIGVGRARYTMICAADGGIMDDLIVYRLAEQEYLVVANAANAPLVTTELTERAAGRRAEVIDAAAEYALIAVQGPAAAATLAPLCAADLPALRYYASQATTVAGRPVLLARTGYTGEEGFELFVAPDDAPSLWTVLLEAGAAHGLVPTGLACRDTLRLEAGMPLHGHELSAAVTPFHAGLGRVVRFDKPDDFVGRAALSAVSVSGPGQVLVGLVGESRRAPRHGYPVLDPETGATLGTITSGAPSPTLGHPIAMAYVLPDHATPGTRLAVDIRGRHEPVTVAELPFYRRPSSSSPATAKAG</sequence>
<name>A0A848DMR2_9PSEU</name>
<comment type="catalytic activity">
    <reaction evidence="6 7">
        <text>N(6)-[(R)-S(8)-aminomethyldihydrolipoyl]-L-lysyl-[protein] + (6S)-5,6,7,8-tetrahydrofolate = N(6)-[(R)-dihydrolipoyl]-L-lysyl-[protein] + (6R)-5,10-methylene-5,6,7,8-tetrahydrofolate + NH4(+)</text>
        <dbReference type="Rhea" id="RHEA:16945"/>
        <dbReference type="Rhea" id="RHEA-COMP:10475"/>
        <dbReference type="Rhea" id="RHEA-COMP:10492"/>
        <dbReference type="ChEBI" id="CHEBI:15636"/>
        <dbReference type="ChEBI" id="CHEBI:28938"/>
        <dbReference type="ChEBI" id="CHEBI:57453"/>
        <dbReference type="ChEBI" id="CHEBI:83100"/>
        <dbReference type="ChEBI" id="CHEBI:83143"/>
        <dbReference type="EC" id="2.1.2.10"/>
    </reaction>
</comment>
<dbReference type="HAMAP" id="MF_00259">
    <property type="entry name" value="GcvT"/>
    <property type="match status" value="1"/>
</dbReference>
<dbReference type="GO" id="GO:0005960">
    <property type="term" value="C:glycine cleavage complex"/>
    <property type="evidence" value="ECO:0007669"/>
    <property type="project" value="InterPro"/>
</dbReference>
<organism evidence="11 12">
    <name type="scientific">Pseudonocardia bannensis</name>
    <dbReference type="NCBI Taxonomy" id="630973"/>
    <lineage>
        <taxon>Bacteria</taxon>
        <taxon>Bacillati</taxon>
        <taxon>Actinomycetota</taxon>
        <taxon>Actinomycetes</taxon>
        <taxon>Pseudonocardiales</taxon>
        <taxon>Pseudonocardiaceae</taxon>
        <taxon>Pseudonocardia</taxon>
    </lineage>
</organism>
<dbReference type="InterPro" id="IPR027266">
    <property type="entry name" value="TrmE/GcvT-like"/>
</dbReference>
<dbReference type="Pfam" id="PF08669">
    <property type="entry name" value="GCV_T_C"/>
    <property type="match status" value="1"/>
</dbReference>
<dbReference type="Gene3D" id="3.30.70.1400">
    <property type="entry name" value="Aminomethyltransferase beta-barrel domains"/>
    <property type="match status" value="1"/>
</dbReference>
<dbReference type="EC" id="2.1.2.10" evidence="2 7"/>
<dbReference type="EMBL" id="JAAXKZ010000083">
    <property type="protein sequence ID" value="NMH93819.1"/>
    <property type="molecule type" value="Genomic_DNA"/>
</dbReference>
<dbReference type="Gene3D" id="4.10.1250.10">
    <property type="entry name" value="Aminomethyltransferase fragment"/>
    <property type="match status" value="1"/>
</dbReference>
<comment type="function">
    <text evidence="7">The glycine cleavage system catalyzes the degradation of glycine.</text>
</comment>
<dbReference type="GO" id="GO:0032259">
    <property type="term" value="P:methylation"/>
    <property type="evidence" value="ECO:0007669"/>
    <property type="project" value="UniProtKB-KW"/>
</dbReference>
<evidence type="ECO:0000313" key="11">
    <source>
        <dbReference type="EMBL" id="NMH93819.1"/>
    </source>
</evidence>
<gene>
    <name evidence="7 11" type="primary">gcvT</name>
    <name evidence="11" type="ORF">HF519_20030</name>
</gene>
<dbReference type="FunFam" id="2.40.30.110:FF:000003">
    <property type="entry name" value="Aminomethyltransferase"/>
    <property type="match status" value="1"/>
</dbReference>
<dbReference type="SUPFAM" id="SSF103025">
    <property type="entry name" value="Folate-binding domain"/>
    <property type="match status" value="1"/>
</dbReference>
<dbReference type="InterPro" id="IPR028896">
    <property type="entry name" value="GcvT/YgfZ/DmdA"/>
</dbReference>
<evidence type="ECO:0000256" key="4">
    <source>
        <dbReference type="ARBA" id="ARBA00022679"/>
    </source>
</evidence>
<dbReference type="PIRSF" id="PIRSF006487">
    <property type="entry name" value="GcvT"/>
    <property type="match status" value="1"/>
</dbReference>
<evidence type="ECO:0000256" key="3">
    <source>
        <dbReference type="ARBA" id="ARBA00022576"/>
    </source>
</evidence>
<dbReference type="GO" id="GO:0008168">
    <property type="term" value="F:methyltransferase activity"/>
    <property type="evidence" value="ECO:0007669"/>
    <property type="project" value="UniProtKB-KW"/>
</dbReference>
<dbReference type="GO" id="GO:0005829">
    <property type="term" value="C:cytosol"/>
    <property type="evidence" value="ECO:0007669"/>
    <property type="project" value="TreeGrafter"/>
</dbReference>
<keyword evidence="3 7" id="KW-0032">Aminotransferase</keyword>
<evidence type="ECO:0000256" key="5">
    <source>
        <dbReference type="ARBA" id="ARBA00031395"/>
    </source>
</evidence>
<dbReference type="GO" id="GO:0019464">
    <property type="term" value="P:glycine decarboxylation via glycine cleavage system"/>
    <property type="evidence" value="ECO:0007669"/>
    <property type="project" value="UniProtKB-UniRule"/>
</dbReference>